<evidence type="ECO:0000256" key="7">
    <source>
        <dbReference type="SAM" id="Coils"/>
    </source>
</evidence>
<dbReference type="InterPro" id="IPR049474">
    <property type="entry name" value="FlgK_D3"/>
</dbReference>
<feature type="domain" description="Flagellar hook-associated protein 1 D2-like" evidence="10">
    <location>
        <begin position="341"/>
        <end position="424"/>
    </location>
</feature>
<dbReference type="PROSITE" id="PS00588">
    <property type="entry name" value="FLAGELLA_BB_ROD"/>
    <property type="match status" value="1"/>
</dbReference>
<evidence type="ECO:0000259" key="11">
    <source>
        <dbReference type="Pfam" id="PF21159"/>
    </source>
</evidence>
<reference evidence="13 14" key="1">
    <citation type="submission" date="2018-01" db="EMBL/GenBank/DDBJ databases">
        <title>Whole genome analyses suggest that Burkholderia sensu lato contains two further novel genera in the rhizoxinica-symbiotica group Mycetohabitans gen. nov., and Trinickia gen. nov.: implications for the evolution of diazotrophy and nodulation in the Burkholderiaceae.</title>
        <authorList>
            <person name="Estrada-de los Santos P."/>
            <person name="Palmer M."/>
            <person name="Chavez-Ramirez B."/>
            <person name="Beukes C."/>
            <person name="Steenkamp E.T."/>
            <person name="Hirsch A.M."/>
            <person name="Manyaka P."/>
            <person name="Maluk M."/>
            <person name="Lafos M."/>
            <person name="Crook M."/>
            <person name="Gross E."/>
            <person name="Simon M.F."/>
            <person name="Bueno dos Reis Junior F."/>
            <person name="Poole P.S."/>
            <person name="Venter S.N."/>
            <person name="James E.K."/>
        </authorList>
    </citation>
    <scope>NUCLEOTIDE SEQUENCE [LARGE SCALE GENOMIC DNA]</scope>
    <source>
        <strain evidence="13 14">JPY 581</strain>
    </source>
</reference>
<dbReference type="GO" id="GO:0005576">
    <property type="term" value="C:extracellular region"/>
    <property type="evidence" value="ECO:0007669"/>
    <property type="project" value="UniProtKB-SubCell"/>
</dbReference>
<dbReference type="GO" id="GO:0009424">
    <property type="term" value="C:bacterial-type flagellum hook"/>
    <property type="evidence" value="ECO:0007669"/>
    <property type="project" value="InterPro"/>
</dbReference>
<dbReference type="InterPro" id="IPR002371">
    <property type="entry name" value="FlgK"/>
</dbReference>
<dbReference type="Pfam" id="PF21159">
    <property type="entry name" value="FlgK_2nd"/>
    <property type="match status" value="1"/>
</dbReference>
<dbReference type="Pfam" id="PF21158">
    <property type="entry name" value="flgK_1st_1"/>
    <property type="match status" value="1"/>
</dbReference>
<name>A0A2N7WN41_9BURK</name>
<dbReference type="Pfam" id="PF06429">
    <property type="entry name" value="Flg_bbr_C"/>
    <property type="match status" value="1"/>
</dbReference>
<evidence type="ECO:0000256" key="1">
    <source>
        <dbReference type="ARBA" id="ARBA00004365"/>
    </source>
</evidence>
<evidence type="ECO:0000256" key="2">
    <source>
        <dbReference type="ARBA" id="ARBA00004613"/>
    </source>
</evidence>
<comment type="caution">
    <text evidence="13">The sequence shown here is derived from an EMBL/GenBank/DDBJ whole genome shotgun (WGS) entry which is preliminary data.</text>
</comment>
<dbReference type="Pfam" id="PF00460">
    <property type="entry name" value="Flg_bb_rod"/>
    <property type="match status" value="1"/>
</dbReference>
<evidence type="ECO:0000256" key="5">
    <source>
        <dbReference type="ARBA" id="ARBA00022525"/>
    </source>
</evidence>
<dbReference type="InterPro" id="IPR049119">
    <property type="entry name" value="FlgK_D2-like"/>
</dbReference>
<comment type="similarity">
    <text evidence="3">Belongs to the flagella basal body rod proteins family.</text>
</comment>
<dbReference type="InterPro" id="IPR053927">
    <property type="entry name" value="FlgK_helical"/>
</dbReference>
<evidence type="ECO:0000313" key="14">
    <source>
        <dbReference type="Proteomes" id="UP000235777"/>
    </source>
</evidence>
<organism evidence="13 14">
    <name type="scientific">Trinickia symbiotica</name>
    <dbReference type="NCBI Taxonomy" id="863227"/>
    <lineage>
        <taxon>Bacteria</taxon>
        <taxon>Pseudomonadati</taxon>
        <taxon>Pseudomonadota</taxon>
        <taxon>Betaproteobacteria</taxon>
        <taxon>Burkholderiales</taxon>
        <taxon>Burkholderiaceae</taxon>
        <taxon>Trinickia</taxon>
    </lineage>
</organism>
<dbReference type="GO" id="GO:0005198">
    <property type="term" value="F:structural molecule activity"/>
    <property type="evidence" value="ECO:0007669"/>
    <property type="project" value="InterPro"/>
</dbReference>
<keyword evidence="13" id="KW-0969">Cilium</keyword>
<dbReference type="OrthoDB" id="9802553at2"/>
<dbReference type="GO" id="GO:0044780">
    <property type="term" value="P:bacterial-type flagellum assembly"/>
    <property type="evidence" value="ECO:0007669"/>
    <property type="project" value="InterPro"/>
</dbReference>
<comment type="subcellular location">
    <subcellularLocation>
        <location evidence="1">Bacterial flagellum</location>
    </subcellularLocation>
    <subcellularLocation>
        <location evidence="2">Secreted</location>
    </subcellularLocation>
</comment>
<keyword evidence="13" id="KW-0282">Flagellum</keyword>
<evidence type="ECO:0000256" key="6">
    <source>
        <dbReference type="ARBA" id="ARBA00023143"/>
    </source>
</evidence>
<gene>
    <name evidence="13" type="ORF">C0Z20_29510</name>
</gene>
<dbReference type="PRINTS" id="PR01005">
    <property type="entry name" value="FLGHOOKAP1"/>
</dbReference>
<dbReference type="AlphaFoldDB" id="A0A2N7WN41"/>
<proteinExistence type="inferred from homology"/>
<dbReference type="SUPFAM" id="SSF64518">
    <property type="entry name" value="Phase 1 flagellin"/>
    <property type="match status" value="2"/>
</dbReference>
<accession>A0A2N7WN41</accession>
<feature type="coiled-coil region" evidence="7">
    <location>
        <begin position="139"/>
        <end position="191"/>
    </location>
</feature>
<dbReference type="PANTHER" id="PTHR30033:SF1">
    <property type="entry name" value="FLAGELLAR HOOK-ASSOCIATED PROTEIN 1"/>
    <property type="match status" value="1"/>
</dbReference>
<evidence type="ECO:0000259" key="10">
    <source>
        <dbReference type="Pfam" id="PF21158"/>
    </source>
</evidence>
<dbReference type="Proteomes" id="UP000235777">
    <property type="component" value="Unassembled WGS sequence"/>
</dbReference>
<evidence type="ECO:0000259" key="8">
    <source>
        <dbReference type="Pfam" id="PF00460"/>
    </source>
</evidence>
<evidence type="ECO:0000256" key="4">
    <source>
        <dbReference type="ARBA" id="ARBA00016244"/>
    </source>
</evidence>
<keyword evidence="6" id="KW-0975">Bacterial flagellum</keyword>
<dbReference type="RefSeq" id="WP_018443260.1">
    <property type="nucleotide sequence ID" value="NZ_KB890201.1"/>
</dbReference>
<dbReference type="Pfam" id="PF22638">
    <property type="entry name" value="FlgK_D1"/>
    <property type="match status" value="1"/>
</dbReference>
<dbReference type="InterPro" id="IPR010930">
    <property type="entry name" value="Flg_bb/hook_C_dom"/>
</dbReference>
<feature type="domain" description="Flagellar basal body rod protein N-terminal" evidence="8">
    <location>
        <begin position="10"/>
        <end position="37"/>
    </location>
</feature>
<keyword evidence="14" id="KW-1185">Reference proteome</keyword>
<evidence type="ECO:0000313" key="13">
    <source>
        <dbReference type="EMBL" id="PMS30804.1"/>
    </source>
</evidence>
<protein>
    <recommendedName>
        <fullName evidence="4">Flagellar hook-associated protein 1</fullName>
    </recommendedName>
</protein>
<keyword evidence="7" id="KW-0175">Coiled coil</keyword>
<evidence type="ECO:0000259" key="12">
    <source>
        <dbReference type="Pfam" id="PF22638"/>
    </source>
</evidence>
<keyword evidence="13" id="KW-0966">Cell projection</keyword>
<dbReference type="PANTHER" id="PTHR30033">
    <property type="entry name" value="FLAGELLAR HOOK-ASSOCIATED PROTEIN 1"/>
    <property type="match status" value="1"/>
</dbReference>
<dbReference type="InterPro" id="IPR019776">
    <property type="entry name" value="Flagellar_basal_body_rod_CS"/>
</dbReference>
<dbReference type="InterPro" id="IPR001444">
    <property type="entry name" value="Flag_bb_rod_N"/>
</dbReference>
<evidence type="ECO:0000256" key="3">
    <source>
        <dbReference type="ARBA" id="ARBA00009677"/>
    </source>
</evidence>
<dbReference type="NCBIfam" id="TIGR02492">
    <property type="entry name" value="flgK_ends"/>
    <property type="match status" value="1"/>
</dbReference>
<feature type="domain" description="Flagellar hook-associated protein 1 D3" evidence="11">
    <location>
        <begin position="447"/>
        <end position="544"/>
    </location>
</feature>
<dbReference type="EMBL" id="PNYC01000029">
    <property type="protein sequence ID" value="PMS30804.1"/>
    <property type="molecule type" value="Genomic_DNA"/>
</dbReference>
<dbReference type="STRING" id="863227.GCA_000373005_04648"/>
<evidence type="ECO:0000259" key="9">
    <source>
        <dbReference type="Pfam" id="PF06429"/>
    </source>
</evidence>
<feature type="domain" description="Flagellar basal-body/hook protein C-terminal" evidence="9">
    <location>
        <begin position="612"/>
        <end position="649"/>
    </location>
</feature>
<keyword evidence="5" id="KW-0964">Secreted</keyword>
<feature type="domain" description="Flagellar hook-associated protein FlgK helical" evidence="12">
    <location>
        <begin position="95"/>
        <end position="333"/>
    </location>
</feature>
<sequence length="653" mass="66088">MSSSDIFGIGLSGLAAAQWGLTTAGNNISNASTAGYTVETNVYAESAGQYTGSGYFGSGVTTVTVQRNYSQYLSTELNNANSTGSALTANYTMASQLNNLVGSPTTGISAAISAYFTGLQNVANAPSNLANRQTAISDAQTLASQLNAAGQQYDQLRQSVNQQLTQSVNQINSYTQQIAQLNVQIKNASSQGQPPNQLMDQRDQLVSQLSQQVGVSVVQNSDGYSVFLSSGQPLVVANSSFDLGTAVSAGDPSELAVTYNGLHGAAPASATKQYVSDSTLSGGTLGGLLAFRSQTLDPAESQLGAIATSFAAQVNAQNALGIDLSGSAGGNLFTVAAPTVYSNLQNTGNATLSVAFANPSTPTTDDYSLSFSGGTYTLTDTTTGSVVGTSASIATGSPGTTIGGLVLTMPSGSMNAGDSFTIQPTRGALNSFALATTNASSVAASSPVLVTASSTNTGAATVTQGTVSAGYSLPSNVTLTYTAGSPGTITGWPAGEQLSVNGGAAITTTGATSISYASGDSFTLNGVSFTISGTPSNGDTFTIAKNTGNDDGRNALAMSNLVSSTVFSNNTTLTGAYANYVNNIGNAASQLKSANTAQSALVSQIQSAQQSVSGVNLDEEASNLLKYQQLYQANSKVIQTAETMFQTLIGAIQ</sequence>